<dbReference type="InterPro" id="IPR050272">
    <property type="entry name" value="Isochorismatase-like_hydrls"/>
</dbReference>
<protein>
    <submittedName>
        <fullName evidence="3">Ureidoacrylate peracid hydrolase</fullName>
    </submittedName>
</protein>
<dbReference type="Gene3D" id="3.40.50.850">
    <property type="entry name" value="Isochorismatase-like"/>
    <property type="match status" value="1"/>
</dbReference>
<dbReference type="Proteomes" id="UP000198894">
    <property type="component" value="Unassembled WGS sequence"/>
</dbReference>
<dbReference type="RefSeq" id="WP_091598136.1">
    <property type="nucleotide sequence ID" value="NZ_FNEE01000019.1"/>
</dbReference>
<keyword evidence="1 3" id="KW-0378">Hydrolase</keyword>
<feature type="domain" description="Isochorismatase-like" evidence="2">
    <location>
        <begin position="20"/>
        <end position="224"/>
    </location>
</feature>
<evidence type="ECO:0000313" key="3">
    <source>
        <dbReference type="EMBL" id="SDK70743.1"/>
    </source>
</evidence>
<evidence type="ECO:0000313" key="4">
    <source>
        <dbReference type="Proteomes" id="UP000198894"/>
    </source>
</evidence>
<organism evidence="3 4">
    <name type="scientific">Mesorhizobium muleiense</name>
    <dbReference type="NCBI Taxonomy" id="1004279"/>
    <lineage>
        <taxon>Bacteria</taxon>
        <taxon>Pseudomonadati</taxon>
        <taxon>Pseudomonadota</taxon>
        <taxon>Alphaproteobacteria</taxon>
        <taxon>Hyphomicrobiales</taxon>
        <taxon>Phyllobacteriaceae</taxon>
        <taxon>Mesorhizobium</taxon>
    </lineage>
</organism>
<dbReference type="AlphaFoldDB" id="A0A1G9E3R7"/>
<name>A0A1G9E3R7_9HYPH</name>
<dbReference type="PANTHER" id="PTHR43540:SF6">
    <property type="entry name" value="ISOCHORISMATASE-LIKE DOMAIN-CONTAINING PROTEIN"/>
    <property type="match status" value="1"/>
</dbReference>
<dbReference type="SUPFAM" id="SSF52499">
    <property type="entry name" value="Isochorismatase-like hydrolases"/>
    <property type="match status" value="1"/>
</dbReference>
<dbReference type="InterPro" id="IPR000868">
    <property type="entry name" value="Isochorismatase-like_dom"/>
</dbReference>
<gene>
    <name evidence="3" type="ORF">SAMN05428953_11950</name>
</gene>
<proteinExistence type="predicted"/>
<dbReference type="Pfam" id="PF00857">
    <property type="entry name" value="Isochorismatase"/>
    <property type="match status" value="1"/>
</dbReference>
<reference evidence="4" key="1">
    <citation type="submission" date="2016-10" db="EMBL/GenBank/DDBJ databases">
        <authorList>
            <person name="Varghese N."/>
            <person name="Submissions S."/>
        </authorList>
    </citation>
    <scope>NUCLEOTIDE SEQUENCE [LARGE SCALE GENOMIC DNA]</scope>
    <source>
        <strain evidence="4">CGMCC 1.11022</strain>
    </source>
</reference>
<dbReference type="InterPro" id="IPR036380">
    <property type="entry name" value="Isochorismatase-like_sf"/>
</dbReference>
<evidence type="ECO:0000256" key="1">
    <source>
        <dbReference type="ARBA" id="ARBA00022801"/>
    </source>
</evidence>
<dbReference type="PANTHER" id="PTHR43540">
    <property type="entry name" value="PEROXYUREIDOACRYLATE/UREIDOACRYLATE AMIDOHYDROLASE-RELATED"/>
    <property type="match status" value="1"/>
</dbReference>
<sequence>MQPLVIDAKPQPVSIDPAKTAVLVVDMQNDFGSKGGMFDRAGIDISGIQRAVGPTASVIAAARKLRLPVIYLKMGYHSDLSDLGTSDAPNRIRHLQIFGVGESMTAPDGSESRILIRDTWGTDIVNDLKPEAGDVVLYKTRFSGFYQTELDAVLKSAGIEQLIVTGCTTSVCVESTIRDAFFRDYHCILLTDCTSEPIALDSPRSNHDASITLVQILFGWTSTSDHFLRAIEEQFQERLERAG</sequence>
<keyword evidence="4" id="KW-1185">Reference proteome</keyword>
<dbReference type="CDD" id="cd00431">
    <property type="entry name" value="cysteine_hydrolases"/>
    <property type="match status" value="1"/>
</dbReference>
<evidence type="ECO:0000259" key="2">
    <source>
        <dbReference type="Pfam" id="PF00857"/>
    </source>
</evidence>
<dbReference type="GO" id="GO:0016787">
    <property type="term" value="F:hydrolase activity"/>
    <property type="evidence" value="ECO:0007669"/>
    <property type="project" value="UniProtKB-KW"/>
</dbReference>
<accession>A0A1G9E3R7</accession>
<dbReference type="EMBL" id="FNEE01000019">
    <property type="protein sequence ID" value="SDK70743.1"/>
    <property type="molecule type" value="Genomic_DNA"/>
</dbReference>